<dbReference type="InterPro" id="IPR011335">
    <property type="entry name" value="Restrct_endonuc-II-like"/>
</dbReference>
<proteinExistence type="predicted"/>
<dbReference type="Gene3D" id="3.90.320.10">
    <property type="match status" value="1"/>
</dbReference>
<evidence type="ECO:0000256" key="3">
    <source>
        <dbReference type="ARBA" id="ARBA00022801"/>
    </source>
</evidence>
<name>A0AAE6R6I8_9ABAC</name>
<gene>
    <name evidence="5" type="primary">Alk-exo</name>
    <name evidence="5" type="ORF">Eudi_ORF119</name>
</gene>
<keyword evidence="1" id="KW-0540">Nuclease</keyword>
<evidence type="ECO:0000313" key="5">
    <source>
        <dbReference type="EMBL" id="QHB21778.1"/>
    </source>
</evidence>
<protein>
    <submittedName>
        <fullName evidence="5">Alk-exo</fullName>
    </submittedName>
</protein>
<dbReference type="GO" id="GO:0004527">
    <property type="term" value="F:exonuclease activity"/>
    <property type="evidence" value="ECO:0007669"/>
    <property type="project" value="UniProtKB-KW"/>
</dbReference>
<sequence>MSRQLLSDEQRVLCEKFMYTNYVSSLQRIDQHLSNDEITYVEIMTRGQSKNALWNLLRLDRLTASGCANNNVVVSRTKGMVYGIETEKTVKRDKILMRLIKEFVERRLNSKVVQSVTECGMFFTKLGLNSASPDAYMLVDSGALVPVEIKCPISYRDTSVDEMRNSLNVRKDRYRVKHTAFSVNKIGPAVFMVERTDPHYRQMQRQMYVLDAPICVYVVKFKNSYVASVVERDETFCERERHNEQKLFNMFVSRNRNKLKMSTKLARKNTFDNQNHALCNERIEEITAAGMYYAFGKLRCYFCNNEYSLDSATTRNPKEHRLCEISRQTFVVIHPQFFDHAARVDSFRFAPVSDHVDPKYAEFGVFYCKNNKNFLTFCCDQIVARENLQFQNNNNGIQHRPDCSYHKLLKENC</sequence>
<dbReference type="PANTHER" id="PTHR46609">
    <property type="entry name" value="EXONUCLEASE, PHAGE-TYPE/RECB, C-TERMINAL DOMAIN-CONTAINING PROTEIN"/>
    <property type="match status" value="1"/>
</dbReference>
<evidence type="ECO:0000256" key="1">
    <source>
        <dbReference type="ARBA" id="ARBA00022722"/>
    </source>
</evidence>
<dbReference type="EMBL" id="MN233792">
    <property type="protein sequence ID" value="QHB21778.1"/>
    <property type="molecule type" value="Genomic_DNA"/>
</dbReference>
<dbReference type="GO" id="GO:0004519">
    <property type="term" value="F:endonuclease activity"/>
    <property type="evidence" value="ECO:0007669"/>
    <property type="project" value="UniProtKB-KW"/>
</dbReference>
<keyword evidence="4" id="KW-0269">Exonuclease</keyword>
<keyword evidence="3" id="KW-0378">Hydrolase</keyword>
<organism evidence="5 6">
    <name type="scientific">Artaxa digramma nucleopolyhedrovirus</name>
    <dbReference type="NCBI Taxonomy" id="3070910"/>
    <lineage>
        <taxon>Viruses</taxon>
        <taxon>Viruses incertae sedis</taxon>
        <taxon>Naldaviricetes</taxon>
        <taxon>Lefavirales</taxon>
        <taxon>Baculoviridae</taxon>
        <taxon>Alphabaculovirus</taxon>
        <taxon>Alphabaculovirus ardigrammae</taxon>
    </lineage>
</organism>
<dbReference type="Pfam" id="PF01771">
    <property type="entry name" value="Viral_alk_exo"/>
    <property type="match status" value="1"/>
</dbReference>
<dbReference type="SUPFAM" id="SSF57924">
    <property type="entry name" value="Inhibitor of apoptosis (IAP) repeat"/>
    <property type="match status" value="1"/>
</dbReference>
<evidence type="ECO:0000313" key="6">
    <source>
        <dbReference type="Proteomes" id="UP000830275"/>
    </source>
</evidence>
<reference evidence="5 6" key="1">
    <citation type="journal article" date="2019" name="Viruses">
        <title>Genome Analysis of a Novel Clade II.b Alphabaculovirus Obtained from Artaxa digramma.</title>
        <authorList>
            <person name="Li J."/>
            <person name="Duan X."/>
            <person name="Wang Q."/>
            <person name="Zhang L."/>
            <person name="Deng F."/>
            <person name="Wang H."/>
            <person name="Hu Z."/>
            <person name="Wang M."/>
            <person name="Wang J."/>
        </authorList>
    </citation>
    <scope>NUCLEOTIDE SEQUENCE [LARGE SCALE GENOMIC DNA]</scope>
    <source>
        <strain evidence="5 6">424</strain>
    </source>
</reference>
<dbReference type="InterPro" id="IPR051703">
    <property type="entry name" value="NF-kappa-B_Signaling_Reg"/>
</dbReference>
<keyword evidence="2" id="KW-0255">Endonuclease</keyword>
<accession>A0AAE6R6I8</accession>
<evidence type="ECO:0000256" key="2">
    <source>
        <dbReference type="ARBA" id="ARBA00022759"/>
    </source>
</evidence>
<dbReference type="InterPro" id="IPR011604">
    <property type="entry name" value="PDDEXK-like_dom_sf"/>
</dbReference>
<evidence type="ECO:0000256" key="4">
    <source>
        <dbReference type="ARBA" id="ARBA00022839"/>
    </source>
</evidence>
<dbReference type="PANTHER" id="PTHR46609:SF8">
    <property type="entry name" value="YQAJ VIRAL RECOMBINASE DOMAIN-CONTAINING PROTEIN"/>
    <property type="match status" value="1"/>
</dbReference>
<dbReference type="InterPro" id="IPR034720">
    <property type="entry name" value="Viral_alk_exo"/>
</dbReference>
<keyword evidence="6" id="KW-1185">Reference proteome</keyword>
<dbReference type="Proteomes" id="UP000830275">
    <property type="component" value="Segment"/>
</dbReference>
<dbReference type="SUPFAM" id="SSF52980">
    <property type="entry name" value="Restriction endonuclease-like"/>
    <property type="match status" value="1"/>
</dbReference>